<dbReference type="AlphaFoldDB" id="A0A0P7AZ22"/>
<organism evidence="2 3">
    <name type="scientific">Neonectria ditissima</name>
    <dbReference type="NCBI Taxonomy" id="78410"/>
    <lineage>
        <taxon>Eukaryota</taxon>
        <taxon>Fungi</taxon>
        <taxon>Dikarya</taxon>
        <taxon>Ascomycota</taxon>
        <taxon>Pezizomycotina</taxon>
        <taxon>Sordariomycetes</taxon>
        <taxon>Hypocreomycetidae</taxon>
        <taxon>Hypocreales</taxon>
        <taxon>Nectriaceae</taxon>
        <taxon>Neonectria</taxon>
    </lineage>
</organism>
<feature type="compositionally biased region" description="Polar residues" evidence="1">
    <location>
        <begin position="80"/>
        <end position="97"/>
    </location>
</feature>
<proteinExistence type="predicted"/>
<evidence type="ECO:0000313" key="3">
    <source>
        <dbReference type="Proteomes" id="UP000050424"/>
    </source>
</evidence>
<name>A0A0P7AZ22_9HYPO</name>
<feature type="region of interest" description="Disordered" evidence="1">
    <location>
        <begin position="54"/>
        <end position="97"/>
    </location>
</feature>
<gene>
    <name evidence="2" type="ORF">AK830_g12446</name>
</gene>
<dbReference type="Pfam" id="PF13094">
    <property type="entry name" value="CENP-Q"/>
    <property type="match status" value="1"/>
</dbReference>
<dbReference type="Proteomes" id="UP000050424">
    <property type="component" value="Unassembled WGS sequence"/>
</dbReference>
<protein>
    <submittedName>
        <fullName evidence="2">Uncharacterized protein</fullName>
    </submittedName>
</protein>
<sequence length="161" mass="17964">AQLDFDSVLDGRAALERQLGPAVHAVELLRAEQQRVERELERDYETLRRLEASARAQTRERKEQMKKAHVLAPTKRPAALQNTQDRSIVTSSGSSGNVFKDMDDPELQSLGLQLAGHVESIRGNLQQGDGITPQLSRTRAALQSVLMRHLEQDAYEQVVLG</sequence>
<dbReference type="EMBL" id="LKCW01000395">
    <property type="protein sequence ID" value="KPM34129.1"/>
    <property type="molecule type" value="Genomic_DNA"/>
</dbReference>
<feature type="non-terminal residue" evidence="2">
    <location>
        <position position="1"/>
    </location>
</feature>
<evidence type="ECO:0000256" key="1">
    <source>
        <dbReference type="SAM" id="MobiDB-lite"/>
    </source>
</evidence>
<dbReference type="InterPro" id="IPR025212">
    <property type="entry name" value="CAD_CENP-Q"/>
</dbReference>
<dbReference type="STRING" id="78410.A0A0P7AZ22"/>
<comment type="caution">
    <text evidence="2">The sequence shown here is derived from an EMBL/GenBank/DDBJ whole genome shotgun (WGS) entry which is preliminary data.</text>
</comment>
<feature type="compositionally biased region" description="Basic and acidic residues" evidence="1">
    <location>
        <begin position="54"/>
        <end position="66"/>
    </location>
</feature>
<dbReference type="OrthoDB" id="2420947at2759"/>
<accession>A0A0P7AZ22</accession>
<keyword evidence="3" id="KW-1185">Reference proteome</keyword>
<reference evidence="2 3" key="1">
    <citation type="submission" date="2015-09" db="EMBL/GenBank/DDBJ databases">
        <title>Draft genome of a European isolate of the apple canker pathogen Neonectria ditissima.</title>
        <authorList>
            <person name="Gomez-Cortecero A."/>
            <person name="Harrison R.J."/>
            <person name="Armitage A.D."/>
        </authorList>
    </citation>
    <scope>NUCLEOTIDE SEQUENCE [LARGE SCALE GENOMIC DNA]</scope>
    <source>
        <strain evidence="2 3">R09/05</strain>
    </source>
</reference>
<evidence type="ECO:0000313" key="2">
    <source>
        <dbReference type="EMBL" id="KPM34129.1"/>
    </source>
</evidence>